<reference evidence="4 5" key="1">
    <citation type="submission" date="2023-07" db="EMBL/GenBank/DDBJ databases">
        <title>Genomic Encyclopedia of Type Strains, Phase IV (KMG-IV): sequencing the most valuable type-strain genomes for metagenomic binning, comparative biology and taxonomic classification.</title>
        <authorList>
            <person name="Goeker M."/>
        </authorList>
    </citation>
    <scope>NUCLEOTIDE SEQUENCE [LARGE SCALE GENOMIC DNA]</scope>
    <source>
        <strain evidence="4 5">DSM 12751</strain>
    </source>
</reference>
<name>A0ABT9VXS6_9BACI</name>
<dbReference type="Proteomes" id="UP001235840">
    <property type="component" value="Unassembled WGS sequence"/>
</dbReference>
<dbReference type="Gene3D" id="1.10.10.10">
    <property type="entry name" value="Winged helix-like DNA-binding domain superfamily/Winged helix DNA-binding domain"/>
    <property type="match status" value="1"/>
</dbReference>
<organism evidence="4 5">
    <name type="scientific">Caldalkalibacillus horti</name>
    <dbReference type="NCBI Taxonomy" id="77523"/>
    <lineage>
        <taxon>Bacteria</taxon>
        <taxon>Bacillati</taxon>
        <taxon>Bacillota</taxon>
        <taxon>Bacilli</taxon>
        <taxon>Bacillales</taxon>
        <taxon>Bacillaceae</taxon>
        <taxon>Caldalkalibacillus</taxon>
    </lineage>
</organism>
<dbReference type="InterPro" id="IPR013324">
    <property type="entry name" value="RNA_pol_sigma_r3/r4-like"/>
</dbReference>
<evidence type="ECO:0000256" key="1">
    <source>
        <dbReference type="ARBA" id="ARBA00011344"/>
    </source>
</evidence>
<dbReference type="InterPro" id="IPR052704">
    <property type="entry name" value="ECF_Sigma-70_Domain"/>
</dbReference>
<dbReference type="SUPFAM" id="SSF88659">
    <property type="entry name" value="Sigma3 and sigma4 domains of RNA polymerase sigma factors"/>
    <property type="match status" value="1"/>
</dbReference>
<dbReference type="RefSeq" id="WP_307393365.1">
    <property type="nucleotide sequence ID" value="NZ_BAAADK010000032.1"/>
</dbReference>
<protein>
    <submittedName>
        <fullName evidence="4">RNA polymerase sigma-70 factor (ECF subfamily)</fullName>
    </submittedName>
</protein>
<feature type="domain" description="RNA polymerase sigma factor 70 region 4 type 2" evidence="3">
    <location>
        <begin position="109"/>
        <end position="159"/>
    </location>
</feature>
<comment type="subunit">
    <text evidence="1">Interacts transiently with the RNA polymerase catalytic core formed by RpoA, RpoB, RpoC and RpoZ (2 alpha, 1 beta, 1 beta' and 1 omega subunit) to form the RNA polymerase holoenzyme that can initiate transcription.</text>
</comment>
<evidence type="ECO:0000259" key="3">
    <source>
        <dbReference type="Pfam" id="PF08281"/>
    </source>
</evidence>
<dbReference type="EMBL" id="JAUSTY010000006">
    <property type="protein sequence ID" value="MDQ0165803.1"/>
    <property type="molecule type" value="Genomic_DNA"/>
</dbReference>
<evidence type="ECO:0000313" key="5">
    <source>
        <dbReference type="Proteomes" id="UP001235840"/>
    </source>
</evidence>
<dbReference type="InterPro" id="IPR014284">
    <property type="entry name" value="RNA_pol_sigma-70_dom"/>
</dbReference>
<dbReference type="Pfam" id="PF08281">
    <property type="entry name" value="Sigma70_r4_2"/>
    <property type="match status" value="1"/>
</dbReference>
<dbReference type="PANTHER" id="PTHR30173:SF36">
    <property type="entry name" value="ECF RNA POLYMERASE SIGMA FACTOR SIGJ"/>
    <property type="match status" value="1"/>
</dbReference>
<dbReference type="InterPro" id="IPR013249">
    <property type="entry name" value="RNA_pol_sigma70_r4_t2"/>
</dbReference>
<evidence type="ECO:0000313" key="4">
    <source>
        <dbReference type="EMBL" id="MDQ0165803.1"/>
    </source>
</evidence>
<gene>
    <name evidence="4" type="ORF">J2S11_001704</name>
</gene>
<dbReference type="PANTHER" id="PTHR30173">
    <property type="entry name" value="SIGMA 19 FACTOR"/>
    <property type="match status" value="1"/>
</dbReference>
<sequence length="288" mass="33055">MQESIYVEYKSFLLSMAYRLLGSKTDAEDIVHEVMIRIRDTDLTQISNLKSYLTRSVTNSCLNYLKSAKIRREQYTGPWLPEPNVSYIHKAKEDPKDILVHREEISYALLVSMEQLDPVERAVFILREAFSYEYKEIANLLNKSEASCRQILSRSKRKLKVDQMDEFVSFDEEDHFIQTFLDGSKIGNFDEFIRLLTDQATLTTDGGGKVRAALRPIVGRKRILALFNGISSKGIFEGGVESVRINGNRGVILTMESSVSMVICFKVNIERMIEHIYVISNPDKLKHL</sequence>
<comment type="caution">
    <text evidence="4">The sequence shown here is derived from an EMBL/GenBank/DDBJ whole genome shotgun (WGS) entry which is preliminary data.</text>
</comment>
<dbReference type="SUPFAM" id="SSF88946">
    <property type="entry name" value="Sigma2 domain of RNA polymerase sigma factors"/>
    <property type="match status" value="1"/>
</dbReference>
<dbReference type="SUPFAM" id="SSF54427">
    <property type="entry name" value="NTF2-like"/>
    <property type="match status" value="1"/>
</dbReference>
<dbReference type="InterPro" id="IPR007627">
    <property type="entry name" value="RNA_pol_sigma70_r2"/>
</dbReference>
<dbReference type="InterPro" id="IPR036388">
    <property type="entry name" value="WH-like_DNA-bd_sf"/>
</dbReference>
<dbReference type="InterPro" id="IPR032710">
    <property type="entry name" value="NTF2-like_dom_sf"/>
</dbReference>
<dbReference type="InterPro" id="IPR013325">
    <property type="entry name" value="RNA_pol_sigma_r2"/>
</dbReference>
<feature type="domain" description="RNA polymerase sigma-70 region 2" evidence="2">
    <location>
        <begin position="6"/>
        <end position="69"/>
    </location>
</feature>
<keyword evidence="5" id="KW-1185">Reference proteome</keyword>
<dbReference type="Gene3D" id="1.10.1740.10">
    <property type="match status" value="1"/>
</dbReference>
<dbReference type="NCBIfam" id="TIGR02937">
    <property type="entry name" value="sigma70-ECF"/>
    <property type="match status" value="1"/>
</dbReference>
<proteinExistence type="predicted"/>
<evidence type="ECO:0000259" key="2">
    <source>
        <dbReference type="Pfam" id="PF04542"/>
    </source>
</evidence>
<accession>A0ABT9VXS6</accession>
<dbReference type="Pfam" id="PF04542">
    <property type="entry name" value="Sigma70_r2"/>
    <property type="match status" value="1"/>
</dbReference>
<dbReference type="NCBIfam" id="NF007214">
    <property type="entry name" value="PRK09636.1"/>
    <property type="match status" value="1"/>
</dbReference>